<sequence length="826" mass="93841">MTKPENNKIVDLASKQKGPRRQIEPRFEKLLQSCRQITMNHTAEMLTNLFNNIDDAFFAAADQAETNSIQTIFFDAMRELRMQRASIERAFHQHLAQHFENHLYGPQNQNSNGFEDITADQLNLVQQEEFEQTVLLTSISSRAVAKNNEALYSLSQRFALLLKAERLPIEKIPFAPVSIAECFAKAISVIALNKRIKKALFELFELYVMSELATVYEALNDRLIEADILPNIRYSKVKSTITSRGQSSSQPQNQPTAKQATTESTPLTTKVSAPTSPQTTADSEPGYSESTADPSQKAATLFNAIHDLLADYRDIFSGTSHPVDGLSTPQLATGSAVNRPFRSIHQFNADVDNNTPDYSTTDVVDALNTLQNHAQRPLTEPFPKEQVVNELKEELVATLSQGHEHAQPIASNDADIIDLVGMLFDFILDEQTLPDKAKVILSHLHTPYLKLALMDKALFTLHTHPARRLLNTMAQAAIDWVENNEDSHGVIDKIQFTVRTILNEFNTDIEFFELLFQEFDQFIKQLERQAEIIERRTVEAEKGHDRLQAAKEEAKQVIQQAIASFKFKVPQPIHHFLFSLWHEVLVFHYLRKDDKHSEWQKAQDLAHELLWSISPKLTPGDKNLLRQSQPHLINELRQFILALGGHQESYIKEAMRPLVSCQRAALNAIEEEVIHSPPSTATKSAQEKEEDITKHEEAKTSSAAVAPQDTSDDISDPEAVEAIEQSLSLKEKLSKIDYGTWFSFKVQDDWIRLKLSWYSNTTFHYMFVDSSGHKTMVKTLSELVEDFQSNKADFYTLPAKTPLMDRALEKIHSFLKRLSRPKKSKE</sequence>
<gene>
    <name evidence="3" type="ORF">B9G39_19545</name>
</gene>
<keyword evidence="4" id="KW-1185">Reference proteome</keyword>
<feature type="compositionally biased region" description="Basic and acidic residues" evidence="2">
    <location>
        <begin position="685"/>
        <end position="699"/>
    </location>
</feature>
<evidence type="ECO:0000313" key="3">
    <source>
        <dbReference type="EMBL" id="RDH45462.1"/>
    </source>
</evidence>
<name>A0A4P9VT94_9GAMM</name>
<reference evidence="3 4" key="1">
    <citation type="submission" date="2017-04" db="EMBL/GenBank/DDBJ databases">
        <title>Draft genome sequence of Zooshikella ganghwensis VG4 isolated from Red Sea sediments.</title>
        <authorList>
            <person name="Rehman Z."/>
            <person name="Alam I."/>
            <person name="Kamau A."/>
            <person name="Bajic V."/>
            <person name="Leiknes T."/>
        </authorList>
    </citation>
    <scope>NUCLEOTIDE SEQUENCE [LARGE SCALE GENOMIC DNA]</scope>
    <source>
        <strain evidence="3 4">VG4</strain>
    </source>
</reference>
<feature type="region of interest" description="Disordered" evidence="2">
    <location>
        <begin position="240"/>
        <end position="295"/>
    </location>
</feature>
<evidence type="ECO:0000313" key="4">
    <source>
        <dbReference type="Proteomes" id="UP000257039"/>
    </source>
</evidence>
<proteinExistence type="predicted"/>
<protein>
    <submittedName>
        <fullName evidence="3">DUF1631 domain-containing protein</fullName>
    </submittedName>
</protein>
<dbReference type="Proteomes" id="UP000257039">
    <property type="component" value="Unassembled WGS sequence"/>
</dbReference>
<accession>A0A4P9VT94</accession>
<evidence type="ECO:0000256" key="2">
    <source>
        <dbReference type="SAM" id="MobiDB-lite"/>
    </source>
</evidence>
<dbReference type="AlphaFoldDB" id="A0A4P9VT94"/>
<feature type="region of interest" description="Disordered" evidence="2">
    <location>
        <begin position="673"/>
        <end position="715"/>
    </location>
</feature>
<organism evidence="3 4">
    <name type="scientific">Zooshikella ganghwensis</name>
    <dbReference type="NCBI Taxonomy" id="202772"/>
    <lineage>
        <taxon>Bacteria</taxon>
        <taxon>Pseudomonadati</taxon>
        <taxon>Pseudomonadota</taxon>
        <taxon>Gammaproteobacteria</taxon>
        <taxon>Oceanospirillales</taxon>
        <taxon>Zooshikellaceae</taxon>
        <taxon>Zooshikella</taxon>
    </lineage>
</organism>
<dbReference type="Pfam" id="PF07793">
    <property type="entry name" value="DUF1631"/>
    <property type="match status" value="1"/>
</dbReference>
<feature type="coiled-coil region" evidence="1">
    <location>
        <begin position="516"/>
        <end position="564"/>
    </location>
</feature>
<dbReference type="RefSeq" id="WP_094788414.1">
    <property type="nucleotide sequence ID" value="NZ_NDXW01000001.1"/>
</dbReference>
<comment type="caution">
    <text evidence="3">The sequence shown here is derived from an EMBL/GenBank/DDBJ whole genome shotgun (WGS) entry which is preliminary data.</text>
</comment>
<keyword evidence="1" id="KW-0175">Coiled coil</keyword>
<dbReference type="EMBL" id="NDXW01000001">
    <property type="protein sequence ID" value="RDH45462.1"/>
    <property type="molecule type" value="Genomic_DNA"/>
</dbReference>
<evidence type="ECO:0000256" key="1">
    <source>
        <dbReference type="SAM" id="Coils"/>
    </source>
</evidence>
<dbReference type="InterPro" id="IPR012434">
    <property type="entry name" value="DUF1631"/>
</dbReference>